<organism evidence="2 3">
    <name type="scientific">Spiribacter onubensis</name>
    <dbReference type="NCBI Taxonomy" id="3122420"/>
    <lineage>
        <taxon>Bacteria</taxon>
        <taxon>Pseudomonadati</taxon>
        <taxon>Pseudomonadota</taxon>
        <taxon>Gammaproteobacteria</taxon>
        <taxon>Chromatiales</taxon>
        <taxon>Ectothiorhodospiraceae</taxon>
        <taxon>Spiribacter</taxon>
    </lineage>
</organism>
<accession>A0ABV3S9T9</accession>
<feature type="region of interest" description="Disordered" evidence="1">
    <location>
        <begin position="1"/>
        <end position="50"/>
    </location>
</feature>
<reference evidence="2 3" key="1">
    <citation type="submission" date="2024-02" db="EMBL/GenBank/DDBJ databases">
        <title>New especies of Spiribacter isolated from saline water.</title>
        <authorList>
            <person name="Leon M.J."/>
            <person name="De La Haba R."/>
            <person name="Sanchez-Porro C."/>
            <person name="Ventosa A."/>
        </authorList>
    </citation>
    <scope>NUCLEOTIDE SEQUENCE [LARGE SCALE GENOMIC DNA]</scope>
    <source>
        <strain evidence="3">ag22IC4-227</strain>
    </source>
</reference>
<dbReference type="Proteomes" id="UP001556653">
    <property type="component" value="Unassembled WGS sequence"/>
</dbReference>
<name>A0ABV3S9T9_9GAMM</name>
<evidence type="ECO:0000313" key="2">
    <source>
        <dbReference type="EMBL" id="MEX0386815.1"/>
    </source>
</evidence>
<gene>
    <name evidence="2" type="ORF">V6X64_07420</name>
</gene>
<evidence type="ECO:0000256" key="1">
    <source>
        <dbReference type="SAM" id="MobiDB-lite"/>
    </source>
</evidence>
<proteinExistence type="predicted"/>
<comment type="caution">
    <text evidence="2">The sequence shown here is derived from an EMBL/GenBank/DDBJ whole genome shotgun (WGS) entry which is preliminary data.</text>
</comment>
<dbReference type="EMBL" id="JBAKFJ010000001">
    <property type="protein sequence ID" value="MEX0386815.1"/>
    <property type="molecule type" value="Genomic_DNA"/>
</dbReference>
<protein>
    <submittedName>
        <fullName evidence="2">Uncharacterized protein</fullName>
    </submittedName>
</protein>
<keyword evidence="3" id="KW-1185">Reference proteome</keyword>
<sequence length="67" mass="7798">MSDERQAEDNLRDEQAPASRPGHDPRPVSDARLREEVSREEVENYRKQADEAHANWFSVMNNPYGKD</sequence>
<evidence type="ECO:0000313" key="3">
    <source>
        <dbReference type="Proteomes" id="UP001556653"/>
    </source>
</evidence>
<dbReference type="RefSeq" id="WP_367967281.1">
    <property type="nucleotide sequence ID" value="NZ_JBAKFI010000002.1"/>
</dbReference>